<dbReference type="AlphaFoldDB" id="A0A0R1UGR3"/>
<dbReference type="PATRIC" id="fig|1423760.3.peg.2046"/>
<comment type="caution">
    <text evidence="1">The sequence shown here is derived from an EMBL/GenBank/DDBJ whole genome shotgun (WGS) entry which is preliminary data.</text>
</comment>
<name>A0A0R1UGR3_9LACO</name>
<evidence type="ECO:0000313" key="2">
    <source>
        <dbReference type="Proteomes" id="UP000050816"/>
    </source>
</evidence>
<organism evidence="1 2">
    <name type="scientific">Limosilactobacillus ingluviei DSM 15946</name>
    <dbReference type="NCBI Taxonomy" id="1423760"/>
    <lineage>
        <taxon>Bacteria</taxon>
        <taxon>Bacillati</taxon>
        <taxon>Bacillota</taxon>
        <taxon>Bacilli</taxon>
        <taxon>Lactobacillales</taxon>
        <taxon>Lactobacillaceae</taxon>
        <taxon>Limosilactobacillus</taxon>
    </lineage>
</organism>
<protein>
    <submittedName>
        <fullName evidence="1">Uncharacterized protein</fullName>
    </submittedName>
</protein>
<dbReference type="Proteomes" id="UP000050816">
    <property type="component" value="Unassembled WGS sequence"/>
</dbReference>
<sequence length="180" mass="21136">MNEMGQTMDWRRYYREDEQREIQAKQQRKIRFPAQLYHLAKQTGRPLPNFQRIEAAKQANLPLLTVDIQALTALVNGQTKPVMSRSLPPSHRHRSTTVRKAHVKSARQRLQELLRRYDGLVQSGEAVGTMQFEKHRRYRAKAAAVLNDPQAKTHTLIKQANYLEGQIERLQERIEQRSNW</sequence>
<dbReference type="EMBL" id="AZFK01000004">
    <property type="protein sequence ID" value="KRL92509.1"/>
    <property type="molecule type" value="Genomic_DNA"/>
</dbReference>
<accession>A0A0R1UGR3</accession>
<evidence type="ECO:0000313" key="1">
    <source>
        <dbReference type="EMBL" id="KRL92509.1"/>
    </source>
</evidence>
<reference evidence="1 2" key="1">
    <citation type="journal article" date="2015" name="Genome Announc.">
        <title>Expanding the biotechnology potential of lactobacilli through comparative genomics of 213 strains and associated genera.</title>
        <authorList>
            <person name="Sun Z."/>
            <person name="Harris H.M."/>
            <person name="McCann A."/>
            <person name="Guo C."/>
            <person name="Argimon S."/>
            <person name="Zhang W."/>
            <person name="Yang X."/>
            <person name="Jeffery I.B."/>
            <person name="Cooney J.C."/>
            <person name="Kagawa T.F."/>
            <person name="Liu W."/>
            <person name="Song Y."/>
            <person name="Salvetti E."/>
            <person name="Wrobel A."/>
            <person name="Rasinkangas P."/>
            <person name="Parkhill J."/>
            <person name="Rea M.C."/>
            <person name="O'Sullivan O."/>
            <person name="Ritari J."/>
            <person name="Douillard F.P."/>
            <person name="Paul Ross R."/>
            <person name="Yang R."/>
            <person name="Briner A.E."/>
            <person name="Felis G.E."/>
            <person name="de Vos W.M."/>
            <person name="Barrangou R."/>
            <person name="Klaenhammer T.R."/>
            <person name="Caufield P.W."/>
            <person name="Cui Y."/>
            <person name="Zhang H."/>
            <person name="O'Toole P.W."/>
        </authorList>
    </citation>
    <scope>NUCLEOTIDE SEQUENCE [LARGE SCALE GENOMIC DNA]</scope>
    <source>
        <strain evidence="1 2">DSM 15946</strain>
    </source>
</reference>
<gene>
    <name evidence="1" type="ORF">FC43_GL001957</name>
</gene>
<proteinExistence type="predicted"/>